<protein>
    <submittedName>
        <fullName evidence="1">Uncharacterized protein</fullName>
    </submittedName>
</protein>
<evidence type="ECO:0000313" key="2">
    <source>
        <dbReference type="Proteomes" id="UP000054282"/>
    </source>
</evidence>
<dbReference type="KEGG" id="pfd:PFDG_03746"/>
<dbReference type="Proteomes" id="UP000054282">
    <property type="component" value="Unassembled WGS sequence"/>
</dbReference>
<name>A0A0L7M573_PLAF4</name>
<gene>
    <name evidence="1" type="ORF">PFDG_03746</name>
</gene>
<reference evidence="2" key="2">
    <citation type="submission" date="2006-09" db="EMBL/GenBank/DDBJ databases">
        <title>The genome sequence of Plasmodium falciparum Dd2.</title>
        <authorList>
            <consortium name="The Broad Institute Genome Sequencing Platform"/>
            <person name="Birren B."/>
            <person name="Lander E."/>
            <person name="Galagan J."/>
            <person name="Nusbaum C."/>
            <person name="Devon K."/>
            <person name="Henn M."/>
            <person name="Jaffe D."/>
            <person name="Butler J."/>
            <person name="Alvarez P."/>
            <person name="Gnerre S."/>
            <person name="Grabherr M."/>
            <person name="Kleber M."/>
            <person name="Mauceli E."/>
            <person name="Brockman W."/>
            <person name="MacCallum I.A."/>
            <person name="Rounsley S."/>
            <person name="Young S."/>
            <person name="LaButti K."/>
            <person name="Pushparaj V."/>
            <person name="DeCaprio D."/>
            <person name="Crawford M."/>
            <person name="Koehrsen M."/>
            <person name="Engels R."/>
            <person name="Montgomery P."/>
            <person name="Pearson M."/>
            <person name="Howarth C."/>
            <person name="Larson L."/>
            <person name="Luoma S."/>
            <person name="White J."/>
            <person name="Kodira C."/>
            <person name="Zeng Q."/>
            <person name="O'Leary S."/>
            <person name="Yandava C."/>
            <person name="Alvarado L."/>
            <person name="Wirth D."/>
            <person name="Volkman S."/>
            <person name="Hartl D."/>
        </authorList>
    </citation>
    <scope>NUCLEOTIDE SEQUENCE [LARGE SCALE GENOMIC DNA]</scope>
</reference>
<dbReference type="EMBL" id="DS016780">
    <property type="protein sequence ID" value="KOB87984.1"/>
    <property type="molecule type" value="Genomic_DNA"/>
</dbReference>
<reference evidence="2" key="1">
    <citation type="submission" date="2006-09" db="EMBL/GenBank/DDBJ databases">
        <title>Annotation of Plasmodium falciparum Dd2.</title>
        <authorList>
            <consortium name="The Broad Institute Genome Sequencing Platform"/>
            <person name="Volkman S.K."/>
            <person name="Neafsey D.E."/>
            <person name="Dash A.P."/>
            <person name="Chitnis C.E."/>
            <person name="Hartl D.L."/>
            <person name="Young S.K."/>
            <person name="Zeng Q."/>
            <person name="Koehrsen M."/>
            <person name="Alvarado L."/>
            <person name="Berlin A."/>
            <person name="Borenstein D."/>
            <person name="Chapman S.B."/>
            <person name="Chen Z."/>
            <person name="Engels R."/>
            <person name="Freedman E."/>
            <person name="Gellesch M."/>
            <person name="Goldberg J."/>
            <person name="Griggs A."/>
            <person name="Gujja S."/>
            <person name="Heilman E.R."/>
            <person name="Heiman D.I."/>
            <person name="Howarth C."/>
            <person name="Jen D."/>
            <person name="Larson L."/>
            <person name="Mehta T."/>
            <person name="Neiman D."/>
            <person name="Park D."/>
            <person name="Pearson M."/>
            <person name="Roberts A."/>
            <person name="Saif S."/>
            <person name="Shea T."/>
            <person name="Shenoy N."/>
            <person name="Sisk P."/>
            <person name="Stolte C."/>
            <person name="Sykes S."/>
            <person name="Walk T."/>
            <person name="White J."/>
            <person name="Yandava C."/>
            <person name="Haas B."/>
            <person name="Henn M.R."/>
            <person name="Nusbaum C."/>
            <person name="Birren B."/>
        </authorList>
    </citation>
    <scope>NUCLEOTIDE SEQUENCE [LARGE SCALE GENOMIC DNA]</scope>
</reference>
<evidence type="ECO:0000313" key="1">
    <source>
        <dbReference type="EMBL" id="KOB87984.1"/>
    </source>
</evidence>
<sequence>MESRKSDGYNKRHV</sequence>
<organism evidence="1 2">
    <name type="scientific">Plasmodium falciparum (isolate Dd2)</name>
    <dbReference type="NCBI Taxonomy" id="57267"/>
    <lineage>
        <taxon>Eukaryota</taxon>
        <taxon>Sar</taxon>
        <taxon>Alveolata</taxon>
        <taxon>Apicomplexa</taxon>
        <taxon>Aconoidasida</taxon>
        <taxon>Haemosporida</taxon>
        <taxon>Plasmodiidae</taxon>
        <taxon>Plasmodium</taxon>
        <taxon>Plasmodium (Laverania)</taxon>
    </lineage>
</organism>
<proteinExistence type="predicted"/>
<accession>A0A0L7M573</accession>